<sequence>MARPEPTGKERSFSENDIIVSKTDAKGRITYANKVFCDIGLYSEDELIGQPHSILRHPDMPRCIFALLWQRIQSGREIFAYVKNMAKNGDHYWVLAHVTPSYDGNGAIDGYHSNRRVPDRRALAAIEPLYRDLLATEKSAADRKAGLAASHAQLDALLQQKGIDYDEFVFSL</sequence>
<dbReference type="RefSeq" id="WP_379724684.1">
    <property type="nucleotide sequence ID" value="NZ_JBHRYJ010000001.1"/>
</dbReference>
<dbReference type="InterPro" id="IPR000014">
    <property type="entry name" value="PAS"/>
</dbReference>
<gene>
    <name evidence="2" type="ORF">ACFOOQ_08980</name>
</gene>
<accession>A0ABV7VHH4</accession>
<dbReference type="InterPro" id="IPR013767">
    <property type="entry name" value="PAS_fold"/>
</dbReference>
<dbReference type="EMBL" id="JBHRYJ010000001">
    <property type="protein sequence ID" value="MFC3675673.1"/>
    <property type="molecule type" value="Genomic_DNA"/>
</dbReference>
<feature type="domain" description="PAS fold" evidence="1">
    <location>
        <begin position="23"/>
        <end position="110"/>
    </location>
</feature>
<dbReference type="Proteomes" id="UP001595711">
    <property type="component" value="Unassembled WGS sequence"/>
</dbReference>
<organism evidence="2 3">
    <name type="scientific">Ferrovibrio xuzhouensis</name>
    <dbReference type="NCBI Taxonomy" id="1576914"/>
    <lineage>
        <taxon>Bacteria</taxon>
        <taxon>Pseudomonadati</taxon>
        <taxon>Pseudomonadota</taxon>
        <taxon>Alphaproteobacteria</taxon>
        <taxon>Rhodospirillales</taxon>
        <taxon>Rhodospirillaceae</taxon>
        <taxon>Ferrovibrio</taxon>
    </lineage>
</organism>
<protein>
    <submittedName>
        <fullName evidence="2">PAS domain-containing protein</fullName>
    </submittedName>
</protein>
<dbReference type="CDD" id="cd00130">
    <property type="entry name" value="PAS"/>
    <property type="match status" value="1"/>
</dbReference>
<dbReference type="InterPro" id="IPR035965">
    <property type="entry name" value="PAS-like_dom_sf"/>
</dbReference>
<name>A0ABV7VHH4_9PROT</name>
<evidence type="ECO:0000259" key="1">
    <source>
        <dbReference type="Pfam" id="PF00989"/>
    </source>
</evidence>
<comment type="caution">
    <text evidence="2">The sequence shown here is derived from an EMBL/GenBank/DDBJ whole genome shotgun (WGS) entry which is preliminary data.</text>
</comment>
<dbReference type="SUPFAM" id="SSF55785">
    <property type="entry name" value="PYP-like sensor domain (PAS domain)"/>
    <property type="match status" value="1"/>
</dbReference>
<evidence type="ECO:0000313" key="2">
    <source>
        <dbReference type="EMBL" id="MFC3675673.1"/>
    </source>
</evidence>
<dbReference type="Gene3D" id="3.30.450.20">
    <property type="entry name" value="PAS domain"/>
    <property type="match status" value="1"/>
</dbReference>
<reference evidence="3" key="1">
    <citation type="journal article" date="2019" name="Int. J. Syst. Evol. Microbiol.">
        <title>The Global Catalogue of Microorganisms (GCM) 10K type strain sequencing project: providing services to taxonomists for standard genome sequencing and annotation.</title>
        <authorList>
            <consortium name="The Broad Institute Genomics Platform"/>
            <consortium name="The Broad Institute Genome Sequencing Center for Infectious Disease"/>
            <person name="Wu L."/>
            <person name="Ma J."/>
        </authorList>
    </citation>
    <scope>NUCLEOTIDE SEQUENCE [LARGE SCALE GENOMIC DNA]</scope>
    <source>
        <strain evidence="3">KCTC 42182</strain>
    </source>
</reference>
<dbReference type="NCBIfam" id="TIGR00229">
    <property type="entry name" value="sensory_box"/>
    <property type="match status" value="1"/>
</dbReference>
<proteinExistence type="predicted"/>
<evidence type="ECO:0000313" key="3">
    <source>
        <dbReference type="Proteomes" id="UP001595711"/>
    </source>
</evidence>
<dbReference type="Pfam" id="PF00989">
    <property type="entry name" value="PAS"/>
    <property type="match status" value="1"/>
</dbReference>
<keyword evidence="3" id="KW-1185">Reference proteome</keyword>